<dbReference type="GO" id="GO:0004459">
    <property type="term" value="F:L-lactate dehydrogenase (NAD+) activity"/>
    <property type="evidence" value="ECO:0007669"/>
    <property type="project" value="TreeGrafter"/>
</dbReference>
<evidence type="ECO:0000313" key="3">
    <source>
        <dbReference type="EMBL" id="CAH2325700.1"/>
    </source>
</evidence>
<dbReference type="InterPro" id="IPR015955">
    <property type="entry name" value="Lactate_DH/Glyco_Ohase_4_C"/>
</dbReference>
<accession>A0AAD1TKG8</accession>
<evidence type="ECO:0000256" key="1">
    <source>
        <dbReference type="SAM" id="MobiDB-lite"/>
    </source>
</evidence>
<dbReference type="Proteomes" id="UP001295444">
    <property type="component" value="Chromosome 12"/>
</dbReference>
<dbReference type="Gene3D" id="3.10.110.10">
    <property type="entry name" value="Ubiquitin Conjugating Enzyme"/>
    <property type="match status" value="1"/>
</dbReference>
<dbReference type="PANTHER" id="PTHR43128">
    <property type="entry name" value="L-2-HYDROXYCARBOXYLATE DEHYDROGENASE (NAD(P)(+))"/>
    <property type="match status" value="1"/>
</dbReference>
<dbReference type="PANTHER" id="PTHR43128:SF33">
    <property type="entry name" value="UBIQUITIN-CONJUGATING ENZYME E2 VARIANT 3"/>
    <property type="match status" value="1"/>
</dbReference>
<dbReference type="PROSITE" id="PS51322">
    <property type="entry name" value="UEV"/>
    <property type="match status" value="1"/>
</dbReference>
<proteinExistence type="predicted"/>
<dbReference type="InterPro" id="IPR001236">
    <property type="entry name" value="Lactate/malate_DH_N"/>
</dbReference>
<dbReference type="Gene3D" id="3.90.110.10">
    <property type="entry name" value="Lactate dehydrogenase/glycoside hydrolase, family 4, C-terminal"/>
    <property type="match status" value="1"/>
</dbReference>
<dbReference type="CDD" id="cd11685">
    <property type="entry name" value="UEV_TSG101-like"/>
    <property type="match status" value="1"/>
</dbReference>
<keyword evidence="4" id="KW-1185">Reference proteome</keyword>
<dbReference type="GO" id="GO:0006089">
    <property type="term" value="P:lactate metabolic process"/>
    <property type="evidence" value="ECO:0007669"/>
    <property type="project" value="TreeGrafter"/>
</dbReference>
<feature type="compositionally biased region" description="Polar residues" evidence="1">
    <location>
        <begin position="449"/>
        <end position="458"/>
    </location>
</feature>
<name>A0AAD1TKG8_PELCU</name>
<evidence type="ECO:0000313" key="4">
    <source>
        <dbReference type="Proteomes" id="UP001295444"/>
    </source>
</evidence>
<dbReference type="EMBL" id="OW240923">
    <property type="protein sequence ID" value="CAH2325700.1"/>
    <property type="molecule type" value="Genomic_DNA"/>
</dbReference>
<dbReference type="InterPro" id="IPR016135">
    <property type="entry name" value="UBQ-conjugating_enzyme/RWD"/>
</dbReference>
<dbReference type="AlphaFoldDB" id="A0AAD1TKG8"/>
<dbReference type="InterPro" id="IPR036291">
    <property type="entry name" value="NAD(P)-bd_dom_sf"/>
</dbReference>
<organism evidence="3 4">
    <name type="scientific">Pelobates cultripes</name>
    <name type="common">Western spadefoot toad</name>
    <dbReference type="NCBI Taxonomy" id="61616"/>
    <lineage>
        <taxon>Eukaryota</taxon>
        <taxon>Metazoa</taxon>
        <taxon>Chordata</taxon>
        <taxon>Craniata</taxon>
        <taxon>Vertebrata</taxon>
        <taxon>Euteleostomi</taxon>
        <taxon>Amphibia</taxon>
        <taxon>Batrachia</taxon>
        <taxon>Anura</taxon>
        <taxon>Pelobatoidea</taxon>
        <taxon>Pelobatidae</taxon>
        <taxon>Pelobates</taxon>
    </lineage>
</organism>
<gene>
    <name evidence="3" type="ORF">PECUL_23A037253</name>
</gene>
<dbReference type="Pfam" id="PF05743">
    <property type="entry name" value="UEV"/>
    <property type="match status" value="1"/>
</dbReference>
<dbReference type="PRINTS" id="PR00086">
    <property type="entry name" value="LLDHDRGNASE"/>
</dbReference>
<dbReference type="InterPro" id="IPR001557">
    <property type="entry name" value="L-lactate/malate_DH"/>
</dbReference>
<dbReference type="InterPro" id="IPR008883">
    <property type="entry name" value="UEV_N"/>
</dbReference>
<dbReference type="GO" id="GO:0015031">
    <property type="term" value="P:protein transport"/>
    <property type="evidence" value="ECO:0007669"/>
    <property type="project" value="InterPro"/>
</dbReference>
<feature type="domain" description="UEV" evidence="2">
    <location>
        <begin position="10"/>
        <end position="153"/>
    </location>
</feature>
<feature type="region of interest" description="Disordered" evidence="1">
    <location>
        <begin position="439"/>
        <end position="464"/>
    </location>
</feature>
<evidence type="ECO:0000259" key="2">
    <source>
        <dbReference type="PROSITE" id="PS51322"/>
    </source>
</evidence>
<reference evidence="3" key="1">
    <citation type="submission" date="2022-03" db="EMBL/GenBank/DDBJ databases">
        <authorList>
            <person name="Alioto T."/>
            <person name="Alioto T."/>
            <person name="Gomez Garrido J."/>
        </authorList>
    </citation>
    <scope>NUCLEOTIDE SEQUENCE</scope>
</reference>
<dbReference type="Pfam" id="PF00056">
    <property type="entry name" value="Ldh_1_N"/>
    <property type="match status" value="1"/>
</dbReference>
<dbReference type="SUPFAM" id="SSF56327">
    <property type="entry name" value="LDH C-terminal domain-like"/>
    <property type="match status" value="1"/>
</dbReference>
<protein>
    <submittedName>
        <fullName evidence="3">Ubiquitin-conjugating enzyme E2 variant 3 isoform X1</fullName>
    </submittedName>
</protein>
<dbReference type="SUPFAM" id="SSF51735">
    <property type="entry name" value="NAD(P)-binding Rossmann-fold domains"/>
    <property type="match status" value="1"/>
</dbReference>
<dbReference type="SUPFAM" id="SSF54495">
    <property type="entry name" value="UBC-like"/>
    <property type="match status" value="1"/>
</dbReference>
<dbReference type="Gene3D" id="3.40.50.720">
    <property type="entry name" value="NAD(P)-binding Rossmann-like Domain"/>
    <property type="match status" value="1"/>
</dbReference>
<sequence>MSVTQEPAMEFNVEEIRHRLGKYKFRDLTVEELKDVYKVFPNFVYSIDTYTFKDGSQKDLLNLTGTLPMKFQGNLYNIPICLWLLDSHPFAPPICFLKPTDTMGIRVGKHIDAQGRIYLPYLQSWSHPKSSIIGLTKEMAMKFENELPLYSLSAAEEARQRELLSYISQVTDGVSQVDVTATGRGKVTVIGGGDLALSCLLAVSAKGLADRLVLIDISDGGTKGGGAMDLDIFHIPNVQVSKDLASSADSKVVIVTVNAWSNEKSYLGVLQSNVDLLRTIIPSVAYHSPTSVLLIASQPVEIMTYVAWKMSGLHQRQVVGIGCNLDSGRFQHFLQTMTNCQGNTQEAWIIGEQGDNKVAAWSAPQSSNGNPSSKLYPHLYQEQITSRSIQQQVAEHRQTLDDLDSQLLTKPPPPHYSQHPSLILRLDLQDWLQVRTARQLTPSEPPVHSLSSRQQGEQAKTRLSLEDASREAVLETAIWLRRW</sequence>